<proteinExistence type="predicted"/>
<comment type="caution">
    <text evidence="1">The sequence shown here is derived from an EMBL/GenBank/DDBJ whole genome shotgun (WGS) entry which is preliminary data.</text>
</comment>
<protein>
    <submittedName>
        <fullName evidence="1">Uncharacterized protein</fullName>
    </submittedName>
</protein>
<accession>A0A6N8IUJ8</accession>
<evidence type="ECO:0000313" key="1">
    <source>
        <dbReference type="EMBL" id="MVQ30372.1"/>
    </source>
</evidence>
<dbReference type="RefSeq" id="WP_157398263.1">
    <property type="nucleotide sequence ID" value="NZ_WSEL01000003.1"/>
</dbReference>
<name>A0A6N8IUJ8_9BURK</name>
<organism evidence="1 2">
    <name type="scientific">Ramlibacter pinisoli</name>
    <dbReference type="NCBI Taxonomy" id="2682844"/>
    <lineage>
        <taxon>Bacteria</taxon>
        <taxon>Pseudomonadati</taxon>
        <taxon>Pseudomonadota</taxon>
        <taxon>Betaproteobacteria</taxon>
        <taxon>Burkholderiales</taxon>
        <taxon>Comamonadaceae</taxon>
        <taxon>Ramlibacter</taxon>
    </lineage>
</organism>
<evidence type="ECO:0000313" key="2">
    <source>
        <dbReference type="Proteomes" id="UP000469385"/>
    </source>
</evidence>
<gene>
    <name evidence="1" type="ORF">GON04_12995</name>
</gene>
<dbReference type="Proteomes" id="UP000469385">
    <property type="component" value="Unassembled WGS sequence"/>
</dbReference>
<keyword evidence="2" id="KW-1185">Reference proteome</keyword>
<sequence>MAKTKPKRPPVRLLEPPEVERAMERFRDAVQRFDGSFDELESAIGMYVLGHYVGWRVLVLMHSKATIRKYEQILGIVVREEFPETGPESDRSIAYTAAQALSNFWKIVSGEAKLDVPRDERKHFTS</sequence>
<dbReference type="AlphaFoldDB" id="A0A6N8IUJ8"/>
<dbReference type="EMBL" id="WSEL01000003">
    <property type="protein sequence ID" value="MVQ30372.1"/>
    <property type="molecule type" value="Genomic_DNA"/>
</dbReference>
<reference evidence="1 2" key="1">
    <citation type="submission" date="2019-12" db="EMBL/GenBank/DDBJ databases">
        <authorList>
            <person name="Huq M.A."/>
        </authorList>
    </citation>
    <scope>NUCLEOTIDE SEQUENCE [LARGE SCALE GENOMIC DNA]</scope>
    <source>
        <strain evidence="1 2">MAH-25</strain>
    </source>
</reference>